<dbReference type="OrthoDB" id="2590867at2759"/>
<evidence type="ECO:0008006" key="4">
    <source>
        <dbReference type="Google" id="ProtNLM"/>
    </source>
</evidence>
<accession>A0A9P7YV31</accession>
<evidence type="ECO:0000313" key="2">
    <source>
        <dbReference type="EMBL" id="KAG9240247.1"/>
    </source>
</evidence>
<reference evidence="2" key="1">
    <citation type="journal article" date="2021" name="IMA Fungus">
        <title>Genomic characterization of three marine fungi, including Emericellopsis atlantica sp. nov. with signatures of a generalist lifestyle and marine biomass degradation.</title>
        <authorList>
            <person name="Hagestad O.C."/>
            <person name="Hou L."/>
            <person name="Andersen J.H."/>
            <person name="Hansen E.H."/>
            <person name="Altermark B."/>
            <person name="Li C."/>
            <person name="Kuhnert E."/>
            <person name="Cox R.J."/>
            <person name="Crous P.W."/>
            <person name="Spatafora J.W."/>
            <person name="Lail K."/>
            <person name="Amirebrahimi M."/>
            <person name="Lipzen A."/>
            <person name="Pangilinan J."/>
            <person name="Andreopoulos W."/>
            <person name="Hayes R.D."/>
            <person name="Ng V."/>
            <person name="Grigoriev I.V."/>
            <person name="Jackson S.A."/>
            <person name="Sutton T.D.S."/>
            <person name="Dobson A.D.W."/>
            <person name="Rama T."/>
        </authorList>
    </citation>
    <scope>NUCLEOTIDE SEQUENCE</scope>
    <source>
        <strain evidence="2">TRa3180A</strain>
    </source>
</reference>
<protein>
    <recommendedName>
        <fullName evidence="4">Cell surface protein</fullName>
    </recommendedName>
</protein>
<name>A0A9P7YV31_9HELO</name>
<dbReference type="EMBL" id="MU254520">
    <property type="protein sequence ID" value="KAG9240247.1"/>
    <property type="molecule type" value="Genomic_DNA"/>
</dbReference>
<evidence type="ECO:0000256" key="1">
    <source>
        <dbReference type="SAM" id="MobiDB-lite"/>
    </source>
</evidence>
<sequence length="272" mass="27688">MSSIVNKVKEAIHPTHHNTATTTHAEGANGPHSGRAANAADPRIDSDRDGGHLGQDTHHNTHATGGGYNSHNTGGRSNYAEGANGPHSSRAANAADPRIDSDRDGGHFGQDTHHNTHATGGGYNSHNTGGPRSNYAEGANGPHSSNVANKGDPRVDTSSYGSHTDNYGGNHGTRNTGTHGGVSSSTNAGPHNSNMSNKADPRVNSDVDGSGNRHGAHTGGVYGASGSHTTPGSGTAQNSAGPHNSDLMNKLDPRVDSDLSGGKTFGGNKTQQ</sequence>
<feature type="region of interest" description="Disordered" evidence="1">
    <location>
        <begin position="1"/>
        <end position="272"/>
    </location>
</feature>
<dbReference type="PANTHER" id="PTHR39606">
    <property type="entry name" value="SURFACE PROTEIN, PUTATIVE-RELATED"/>
    <property type="match status" value="1"/>
</dbReference>
<feature type="compositionally biased region" description="Polar residues" evidence="1">
    <location>
        <begin position="182"/>
        <end position="197"/>
    </location>
</feature>
<keyword evidence="3" id="KW-1185">Reference proteome</keyword>
<dbReference type="Proteomes" id="UP000887226">
    <property type="component" value="Unassembled WGS sequence"/>
</dbReference>
<proteinExistence type="predicted"/>
<comment type="caution">
    <text evidence="2">The sequence shown here is derived from an EMBL/GenBank/DDBJ whole genome shotgun (WGS) entry which is preliminary data.</text>
</comment>
<dbReference type="PANTHER" id="PTHR39606:SF1">
    <property type="entry name" value="CELL SURFACE PROTEIN"/>
    <property type="match status" value="1"/>
</dbReference>
<feature type="compositionally biased region" description="Basic and acidic residues" evidence="1">
    <location>
        <begin position="42"/>
        <end position="59"/>
    </location>
</feature>
<organism evidence="2 3">
    <name type="scientific">Calycina marina</name>
    <dbReference type="NCBI Taxonomy" id="1763456"/>
    <lineage>
        <taxon>Eukaryota</taxon>
        <taxon>Fungi</taxon>
        <taxon>Dikarya</taxon>
        <taxon>Ascomycota</taxon>
        <taxon>Pezizomycotina</taxon>
        <taxon>Leotiomycetes</taxon>
        <taxon>Helotiales</taxon>
        <taxon>Pezizellaceae</taxon>
        <taxon>Calycina</taxon>
    </lineage>
</organism>
<feature type="compositionally biased region" description="Low complexity" evidence="1">
    <location>
        <begin position="17"/>
        <end position="28"/>
    </location>
</feature>
<gene>
    <name evidence="2" type="ORF">BJ878DRAFT_449832</name>
</gene>
<feature type="compositionally biased region" description="Polar residues" evidence="1">
    <location>
        <begin position="226"/>
        <end position="242"/>
    </location>
</feature>
<evidence type="ECO:0000313" key="3">
    <source>
        <dbReference type="Proteomes" id="UP000887226"/>
    </source>
</evidence>
<feature type="compositionally biased region" description="Basic and acidic residues" evidence="1">
    <location>
        <begin position="97"/>
        <end position="114"/>
    </location>
</feature>
<dbReference type="AlphaFoldDB" id="A0A9P7YV31"/>
<feature type="compositionally biased region" description="Polar residues" evidence="1">
    <location>
        <begin position="156"/>
        <end position="167"/>
    </location>
</feature>